<name>A0ABR2KMB9_9EUKA</name>
<keyword evidence="1 3" id="KW-0547">Nucleotide-binding</keyword>
<dbReference type="PANTHER" id="PTHR46090:SF2">
    <property type="entry name" value="ADP-RIBOSYLATION FACTOR-LIKE PROTEIN 13B"/>
    <property type="match status" value="1"/>
</dbReference>
<dbReference type="SUPFAM" id="SSF52540">
    <property type="entry name" value="P-loop containing nucleoside triphosphate hydrolases"/>
    <property type="match status" value="1"/>
</dbReference>
<dbReference type="InterPro" id="IPR051995">
    <property type="entry name" value="Ciliary_GTPase"/>
</dbReference>
<sequence>MGCCASAKTIPIDKITISLFGLDNAGKTCISHAIVGDFDFDCIPTVGFGKSELMYDNINLTIFDLGGSSKFRSVWQRYYAFIYGFIYVVDSSDKDRFAENKETLESIISDPMMAGKPYVVLSNKTDISDHASIDVIRKELNIPKNIKIYETIATEVKNNKCHDGITISTSDLMDTIIKKIEVLQKKLNADIEEQEEINRKEREEKLERIRRNREANSKQSSDSTSDNVTSTQQSTDNATSTNDTNMNKSTTIESNMLDDSNVNLLINNNTNDSFEKN</sequence>
<dbReference type="SMART" id="SM00177">
    <property type="entry name" value="ARF"/>
    <property type="match status" value="1"/>
</dbReference>
<dbReference type="EMBL" id="JAPFFF010000004">
    <property type="protein sequence ID" value="KAK8892062.1"/>
    <property type="molecule type" value="Genomic_DNA"/>
</dbReference>
<dbReference type="PRINTS" id="PR00328">
    <property type="entry name" value="SAR1GTPBP"/>
</dbReference>
<reference evidence="5 6" key="1">
    <citation type="submission" date="2024-04" db="EMBL/GenBank/DDBJ databases">
        <title>Tritrichomonas musculus Genome.</title>
        <authorList>
            <person name="Alves-Ferreira E."/>
            <person name="Grigg M."/>
            <person name="Lorenzi H."/>
            <person name="Galac M."/>
        </authorList>
    </citation>
    <scope>NUCLEOTIDE SEQUENCE [LARGE SCALE GENOMIC DNA]</scope>
    <source>
        <strain evidence="5 6">EAF2021</strain>
    </source>
</reference>
<evidence type="ECO:0000313" key="5">
    <source>
        <dbReference type="EMBL" id="KAK8892062.1"/>
    </source>
</evidence>
<feature type="region of interest" description="Disordered" evidence="4">
    <location>
        <begin position="209"/>
        <end position="249"/>
    </location>
</feature>
<dbReference type="Pfam" id="PF00025">
    <property type="entry name" value="Arf"/>
    <property type="match status" value="1"/>
</dbReference>
<dbReference type="PROSITE" id="PS51417">
    <property type="entry name" value="ARF"/>
    <property type="match status" value="1"/>
</dbReference>
<dbReference type="InterPro" id="IPR027417">
    <property type="entry name" value="P-loop_NTPase"/>
</dbReference>
<dbReference type="PANTHER" id="PTHR46090">
    <property type="entry name" value="ADP-RIBOSYLATION FACTOR-LIKE PROTEIN 13B"/>
    <property type="match status" value="1"/>
</dbReference>
<proteinExistence type="inferred from homology"/>
<dbReference type="InterPro" id="IPR006689">
    <property type="entry name" value="Small_GTPase_ARF/SAR"/>
</dbReference>
<evidence type="ECO:0000256" key="3">
    <source>
        <dbReference type="RuleBase" id="RU003925"/>
    </source>
</evidence>
<dbReference type="InterPro" id="IPR005225">
    <property type="entry name" value="Small_GTP-bd"/>
</dbReference>
<comment type="caution">
    <text evidence="5">The sequence shown here is derived from an EMBL/GenBank/DDBJ whole genome shotgun (WGS) entry which is preliminary data.</text>
</comment>
<feature type="compositionally biased region" description="Low complexity" evidence="4">
    <location>
        <begin position="219"/>
        <end position="247"/>
    </location>
</feature>
<dbReference type="Proteomes" id="UP001470230">
    <property type="component" value="Unassembled WGS sequence"/>
</dbReference>
<gene>
    <name evidence="5" type="ORF">M9Y10_029284</name>
</gene>
<accession>A0ABR2KMB9</accession>
<evidence type="ECO:0000256" key="4">
    <source>
        <dbReference type="SAM" id="MobiDB-lite"/>
    </source>
</evidence>
<dbReference type="SMART" id="SM00178">
    <property type="entry name" value="SAR"/>
    <property type="match status" value="1"/>
</dbReference>
<keyword evidence="2 3" id="KW-0342">GTP-binding</keyword>
<evidence type="ECO:0008006" key="7">
    <source>
        <dbReference type="Google" id="ProtNLM"/>
    </source>
</evidence>
<dbReference type="Gene3D" id="3.40.50.300">
    <property type="entry name" value="P-loop containing nucleotide triphosphate hydrolases"/>
    <property type="match status" value="1"/>
</dbReference>
<dbReference type="NCBIfam" id="TIGR00231">
    <property type="entry name" value="small_GTP"/>
    <property type="match status" value="1"/>
</dbReference>
<keyword evidence="6" id="KW-1185">Reference proteome</keyword>
<evidence type="ECO:0000256" key="2">
    <source>
        <dbReference type="ARBA" id="ARBA00023134"/>
    </source>
</evidence>
<evidence type="ECO:0000313" key="6">
    <source>
        <dbReference type="Proteomes" id="UP001470230"/>
    </source>
</evidence>
<evidence type="ECO:0000256" key="1">
    <source>
        <dbReference type="ARBA" id="ARBA00022741"/>
    </source>
</evidence>
<protein>
    <recommendedName>
        <fullName evidence="7">ADP-ribosylation factor-like protein 13B</fullName>
    </recommendedName>
</protein>
<organism evidence="5 6">
    <name type="scientific">Tritrichomonas musculus</name>
    <dbReference type="NCBI Taxonomy" id="1915356"/>
    <lineage>
        <taxon>Eukaryota</taxon>
        <taxon>Metamonada</taxon>
        <taxon>Parabasalia</taxon>
        <taxon>Tritrichomonadida</taxon>
        <taxon>Tritrichomonadidae</taxon>
        <taxon>Tritrichomonas</taxon>
    </lineage>
</organism>
<comment type="similarity">
    <text evidence="3">Belongs to the small GTPase superfamily. Arf family.</text>
</comment>